<evidence type="ECO:0000259" key="12">
    <source>
        <dbReference type="Pfam" id="PF00912"/>
    </source>
</evidence>
<evidence type="ECO:0000256" key="2">
    <source>
        <dbReference type="ARBA" id="ARBA00022519"/>
    </source>
</evidence>
<evidence type="ECO:0000256" key="6">
    <source>
        <dbReference type="ARBA" id="ARBA00022960"/>
    </source>
</evidence>
<dbReference type="EMBL" id="JBHRSV010000008">
    <property type="protein sequence ID" value="MFC2925745.1"/>
    <property type="molecule type" value="Genomic_DNA"/>
</dbReference>
<comment type="similarity">
    <text evidence="11">Belongs to the glycosyltransferase 51 family.</text>
</comment>
<dbReference type="EC" id="2.4.99.28" evidence="11"/>
<comment type="pathway">
    <text evidence="11">Cell wall biogenesis; peptidoglycan biosynthesis.</text>
</comment>
<keyword evidence="6 11" id="KW-0133">Cell shape</keyword>
<protein>
    <recommendedName>
        <fullName evidence="11">Biosynthetic peptidoglycan transglycosylase</fullName>
        <ecNumber evidence="11">2.4.99.28</ecNumber>
    </recommendedName>
    <alternativeName>
        <fullName evidence="11">Glycan polymerase</fullName>
    </alternativeName>
    <alternativeName>
        <fullName evidence="11">Peptidoglycan glycosyltransferase MtgA</fullName>
        <shortName evidence="11">PGT</shortName>
    </alternativeName>
</protein>
<dbReference type="SUPFAM" id="SSF53955">
    <property type="entry name" value="Lysozyme-like"/>
    <property type="match status" value="1"/>
</dbReference>
<comment type="caution">
    <text evidence="13">The sequence shown here is derived from an EMBL/GenBank/DDBJ whole genome shotgun (WGS) entry which is preliminary data.</text>
</comment>
<dbReference type="InterPro" id="IPR023346">
    <property type="entry name" value="Lysozyme-like_dom_sf"/>
</dbReference>
<comment type="function">
    <text evidence="11">Peptidoglycan polymerase that catalyzes glycan chain elongation from lipid-linked precursors.</text>
</comment>
<keyword evidence="14" id="KW-1185">Reference proteome</keyword>
<evidence type="ECO:0000256" key="5">
    <source>
        <dbReference type="ARBA" id="ARBA00022692"/>
    </source>
</evidence>
<keyword evidence="9 11" id="KW-0472">Membrane</keyword>
<dbReference type="Gene3D" id="1.10.3810.10">
    <property type="entry name" value="Biosynthetic peptidoglycan transglycosylase-like"/>
    <property type="match status" value="1"/>
</dbReference>
<sequence>MGGILKAVKARWRFARRWPGQAALTALWRLVRGSLYAGATFLAGSLLLVLVAGYVGVPPSILMIQRSLEGENVRRVQVPLSEIDPALVHSVIGAEDSNFCSHHGFDVEAIRQALQTNAEGGRRRGASTLSQQTAKNVFLWNGGGWARKGAEAWFTFLIELTWPKRRIIEAYLNIAEWGDGIFGAEAAARIRFDTHASELSGRQAALLAAVLPNPNDWLLDPPGPYVSGRAGTLEARAGVVRREGYAGCVFGE</sequence>
<keyword evidence="2 11" id="KW-0997">Cell inner membrane</keyword>
<dbReference type="HAMAP" id="MF_00766">
    <property type="entry name" value="PGT_MtgA"/>
    <property type="match status" value="1"/>
</dbReference>
<name>A0ABV6ZWA4_9PROT</name>
<dbReference type="Pfam" id="PF00912">
    <property type="entry name" value="Transgly"/>
    <property type="match status" value="1"/>
</dbReference>
<evidence type="ECO:0000256" key="7">
    <source>
        <dbReference type="ARBA" id="ARBA00022984"/>
    </source>
</evidence>
<evidence type="ECO:0000256" key="3">
    <source>
        <dbReference type="ARBA" id="ARBA00022676"/>
    </source>
</evidence>
<dbReference type="PANTHER" id="PTHR30400">
    <property type="entry name" value="MONOFUNCTIONAL BIOSYNTHETIC PEPTIDOGLYCAN TRANSGLYCOSYLASE"/>
    <property type="match status" value="1"/>
</dbReference>
<proteinExistence type="inferred from homology"/>
<evidence type="ECO:0000256" key="9">
    <source>
        <dbReference type="ARBA" id="ARBA00023136"/>
    </source>
</evidence>
<dbReference type="NCBIfam" id="TIGR02070">
    <property type="entry name" value="mono_pep_trsgly"/>
    <property type="match status" value="1"/>
</dbReference>
<dbReference type="InterPro" id="IPR036950">
    <property type="entry name" value="PBP_transglycosylase"/>
</dbReference>
<feature type="transmembrane region" description="Helical" evidence="11">
    <location>
        <begin position="35"/>
        <end position="57"/>
    </location>
</feature>
<keyword evidence="5 11" id="KW-0812">Transmembrane</keyword>
<evidence type="ECO:0000256" key="8">
    <source>
        <dbReference type="ARBA" id="ARBA00022989"/>
    </source>
</evidence>
<evidence type="ECO:0000256" key="10">
    <source>
        <dbReference type="ARBA" id="ARBA00023316"/>
    </source>
</evidence>
<comment type="catalytic activity">
    <reaction evidence="11">
        <text>[GlcNAc-(1-&gt;4)-Mur2Ac(oyl-L-Ala-gamma-D-Glu-L-Lys-D-Ala-D-Ala)](n)-di-trans,octa-cis-undecaprenyl diphosphate + beta-D-GlcNAc-(1-&gt;4)-Mur2Ac(oyl-L-Ala-gamma-D-Glu-L-Lys-D-Ala-D-Ala)-di-trans,octa-cis-undecaprenyl diphosphate = [GlcNAc-(1-&gt;4)-Mur2Ac(oyl-L-Ala-gamma-D-Glu-L-Lys-D-Ala-D-Ala)](n+1)-di-trans,octa-cis-undecaprenyl diphosphate + di-trans,octa-cis-undecaprenyl diphosphate + H(+)</text>
        <dbReference type="Rhea" id="RHEA:23708"/>
        <dbReference type="Rhea" id="RHEA-COMP:9602"/>
        <dbReference type="Rhea" id="RHEA-COMP:9603"/>
        <dbReference type="ChEBI" id="CHEBI:15378"/>
        <dbReference type="ChEBI" id="CHEBI:58405"/>
        <dbReference type="ChEBI" id="CHEBI:60033"/>
        <dbReference type="ChEBI" id="CHEBI:78435"/>
        <dbReference type="EC" id="2.4.99.28"/>
    </reaction>
</comment>
<comment type="subcellular location">
    <subcellularLocation>
        <location evidence="11">Cell inner membrane</location>
        <topology evidence="11">Single-pass membrane protein</topology>
    </subcellularLocation>
</comment>
<keyword evidence="1 11" id="KW-1003">Cell membrane</keyword>
<dbReference type="InterPro" id="IPR011812">
    <property type="entry name" value="Pep_trsgly"/>
</dbReference>
<keyword evidence="10 11" id="KW-0961">Cell wall biogenesis/degradation</keyword>
<evidence type="ECO:0000256" key="4">
    <source>
        <dbReference type="ARBA" id="ARBA00022679"/>
    </source>
</evidence>
<evidence type="ECO:0000256" key="11">
    <source>
        <dbReference type="HAMAP-Rule" id="MF_00766"/>
    </source>
</evidence>
<organism evidence="13 14">
    <name type="scientific">Hyphobacterium vulgare</name>
    <dbReference type="NCBI Taxonomy" id="1736751"/>
    <lineage>
        <taxon>Bacteria</taxon>
        <taxon>Pseudomonadati</taxon>
        <taxon>Pseudomonadota</taxon>
        <taxon>Alphaproteobacteria</taxon>
        <taxon>Maricaulales</taxon>
        <taxon>Maricaulaceae</taxon>
        <taxon>Hyphobacterium</taxon>
    </lineage>
</organism>
<dbReference type="PANTHER" id="PTHR30400:SF0">
    <property type="entry name" value="BIOSYNTHETIC PEPTIDOGLYCAN TRANSGLYCOSYLASE"/>
    <property type="match status" value="1"/>
</dbReference>
<evidence type="ECO:0000313" key="14">
    <source>
        <dbReference type="Proteomes" id="UP001595379"/>
    </source>
</evidence>
<keyword evidence="3 11" id="KW-0328">Glycosyltransferase</keyword>
<dbReference type="Proteomes" id="UP001595379">
    <property type="component" value="Unassembled WGS sequence"/>
</dbReference>
<evidence type="ECO:0000313" key="13">
    <source>
        <dbReference type="EMBL" id="MFC2925745.1"/>
    </source>
</evidence>
<keyword evidence="7 11" id="KW-0573">Peptidoglycan synthesis</keyword>
<keyword evidence="4 11" id="KW-0808">Transferase</keyword>
<keyword evidence="8 11" id="KW-1133">Transmembrane helix</keyword>
<dbReference type="InterPro" id="IPR001264">
    <property type="entry name" value="Glyco_trans_51"/>
</dbReference>
<evidence type="ECO:0000256" key="1">
    <source>
        <dbReference type="ARBA" id="ARBA00022475"/>
    </source>
</evidence>
<dbReference type="RefSeq" id="WP_343165509.1">
    <property type="nucleotide sequence ID" value="NZ_JBHRSV010000008.1"/>
</dbReference>
<reference evidence="14" key="1">
    <citation type="journal article" date="2019" name="Int. J. Syst. Evol. Microbiol.">
        <title>The Global Catalogue of Microorganisms (GCM) 10K type strain sequencing project: providing services to taxonomists for standard genome sequencing and annotation.</title>
        <authorList>
            <consortium name="The Broad Institute Genomics Platform"/>
            <consortium name="The Broad Institute Genome Sequencing Center for Infectious Disease"/>
            <person name="Wu L."/>
            <person name="Ma J."/>
        </authorList>
    </citation>
    <scope>NUCLEOTIDE SEQUENCE [LARGE SCALE GENOMIC DNA]</scope>
    <source>
        <strain evidence="14">KCTC 52487</strain>
    </source>
</reference>
<gene>
    <name evidence="11 13" type="primary">mtgA</name>
    <name evidence="13" type="ORF">ACFOOR_06470</name>
</gene>
<accession>A0ABV6ZWA4</accession>
<feature type="domain" description="Glycosyl transferase family 51" evidence="12">
    <location>
        <begin position="71"/>
        <end position="217"/>
    </location>
</feature>